<dbReference type="SMART" id="SM00504">
    <property type="entry name" value="Ubox"/>
    <property type="match status" value="1"/>
</dbReference>
<dbReference type="PROSITE" id="PS50176">
    <property type="entry name" value="ARM_REPEAT"/>
    <property type="match status" value="1"/>
</dbReference>
<dbReference type="Pfam" id="PF00514">
    <property type="entry name" value="Arm"/>
    <property type="match status" value="1"/>
</dbReference>
<name>A0AAP0PKA6_9MAGN</name>
<feature type="coiled-coil region" evidence="6">
    <location>
        <begin position="195"/>
        <end position="222"/>
    </location>
</feature>
<evidence type="ECO:0000256" key="5">
    <source>
        <dbReference type="PROSITE-ProRule" id="PRU00259"/>
    </source>
</evidence>
<keyword evidence="9" id="KW-1185">Reference proteome</keyword>
<dbReference type="SUPFAM" id="SSF57850">
    <property type="entry name" value="RING/U-box"/>
    <property type="match status" value="1"/>
</dbReference>
<dbReference type="Pfam" id="PF04564">
    <property type="entry name" value="U-box"/>
    <property type="match status" value="1"/>
</dbReference>
<dbReference type="InterPro" id="IPR045210">
    <property type="entry name" value="RING-Ubox_PUB"/>
</dbReference>
<evidence type="ECO:0000313" key="8">
    <source>
        <dbReference type="EMBL" id="KAK9145719.1"/>
    </source>
</evidence>
<evidence type="ECO:0000256" key="6">
    <source>
        <dbReference type="SAM" id="Coils"/>
    </source>
</evidence>
<evidence type="ECO:0000256" key="2">
    <source>
        <dbReference type="ARBA" id="ARBA00004906"/>
    </source>
</evidence>
<dbReference type="InterPro" id="IPR052608">
    <property type="entry name" value="U-box_domain_protein"/>
</dbReference>
<dbReference type="PROSITE" id="PS51698">
    <property type="entry name" value="U_BOX"/>
    <property type="match status" value="1"/>
</dbReference>
<dbReference type="InterPro" id="IPR059179">
    <property type="entry name" value="MLKL-like_MCAfunc"/>
</dbReference>
<dbReference type="Gene3D" id="3.30.40.10">
    <property type="entry name" value="Zinc/RING finger domain, C3HC4 (zinc finger)"/>
    <property type="match status" value="1"/>
</dbReference>
<dbReference type="CDD" id="cd21037">
    <property type="entry name" value="MLKL_NTD"/>
    <property type="match status" value="1"/>
</dbReference>
<organism evidence="8 9">
    <name type="scientific">Stephania japonica</name>
    <dbReference type="NCBI Taxonomy" id="461633"/>
    <lineage>
        <taxon>Eukaryota</taxon>
        <taxon>Viridiplantae</taxon>
        <taxon>Streptophyta</taxon>
        <taxon>Embryophyta</taxon>
        <taxon>Tracheophyta</taxon>
        <taxon>Spermatophyta</taxon>
        <taxon>Magnoliopsida</taxon>
        <taxon>Ranunculales</taxon>
        <taxon>Menispermaceae</taxon>
        <taxon>Menispermoideae</taxon>
        <taxon>Cissampelideae</taxon>
        <taxon>Stephania</taxon>
    </lineage>
</organism>
<evidence type="ECO:0000256" key="1">
    <source>
        <dbReference type="ARBA" id="ARBA00000900"/>
    </source>
</evidence>
<dbReference type="Gene3D" id="1.25.10.10">
    <property type="entry name" value="Leucine-rich Repeat Variant"/>
    <property type="match status" value="4"/>
</dbReference>
<dbReference type="EMBL" id="JBBNAE010000002">
    <property type="protein sequence ID" value="KAK9145719.1"/>
    <property type="molecule type" value="Genomic_DNA"/>
</dbReference>
<gene>
    <name evidence="8" type="ORF">Sjap_005622</name>
</gene>
<dbReference type="InterPro" id="IPR003613">
    <property type="entry name" value="Ubox_domain"/>
</dbReference>
<dbReference type="SMART" id="SM00185">
    <property type="entry name" value="ARM"/>
    <property type="match status" value="8"/>
</dbReference>
<dbReference type="InterPro" id="IPR011989">
    <property type="entry name" value="ARM-like"/>
</dbReference>
<evidence type="ECO:0000256" key="4">
    <source>
        <dbReference type="ARBA" id="ARBA00022679"/>
    </source>
</evidence>
<dbReference type="GO" id="GO:0061630">
    <property type="term" value="F:ubiquitin protein ligase activity"/>
    <property type="evidence" value="ECO:0007669"/>
    <property type="project" value="UniProtKB-EC"/>
</dbReference>
<dbReference type="InterPro" id="IPR013083">
    <property type="entry name" value="Znf_RING/FYVE/PHD"/>
</dbReference>
<comment type="pathway">
    <text evidence="2">Protein modification; protein ubiquitination.</text>
</comment>
<keyword evidence="4" id="KW-0808">Transferase</keyword>
<dbReference type="Gene3D" id="1.20.930.20">
    <property type="entry name" value="Adaptor protein Cbl, N-terminal domain"/>
    <property type="match status" value="1"/>
</dbReference>
<sequence>MVKDMVATAALVPASEALSQLVESIVATVRAAKDVLIEKKSFAELSAYLERIIPVLDELRSTISINNESLNNVVKILEREINAAQQLTSECSKKNRVFLLINCRKIVKRLEDITREISRALSLIPLASLVISSGIKEEIDELSKSMLETEYRATVAEEEILAKIDTGILERNFDRSYANQLLILIAEAVGISTERAELKKEFDDFKKEIEETQLRKNQAEAIQMDQIIALLGRADAALSPEEKVWKYFNKRNSLGNQPLDPLESFYCPITGEVMVDPVETSSGQTFERSAIEKWFAEGNNLCPLTATPLNPATLQPNKALRKSIAEWKDRNTMIIIASMKAKLSSNEEKEVIDSLGQLQELCEERDMHREWVVLENYIPVLVQLLVSKNREIRNRALALLCLLAKDNDDNKVKIMEVHDAIDSIARSLARRIGESKLAVALLLELSKNDMICNYIGKTQGCVFLLVTMLSNSDSQAANDATDLLENLAVHDENVILMAKANYFKPLSQRLSSGSEDVQMNMTKTLAEMELSDYNKLILFESGVLDPLIQLVSHVDIEMKLVAARALQSLSSVPQNGLRMIREGAMGALLDLLYRGSTSCPSLRELAAGIIMNIAISTTNDEAGQIEAPLLENDDDIFKLFSLINLNPPNVQKCILQIFHAMCRGPSAVDIKPKIRQTAIPVLVLLCEQSNNSVRAYAVKLFYCLSEEGSDSILSEHVGQTCIDTLLKIMTTSDDMEEITAAMGIISNLPEGNNQMTQWLFDGGVLPIIFKILKGGNGSSRNQLIENAVGSLRRFTVPTNQEWQRNAAKIGIIPVLLQLLSSGTALTKQRAAISLAQFSSSSTALSQPIDGRGRFWCCSPPREIGCPVHKGICAVESSFCLVEANAVAPLVEVLKEPDLAACEASLLALLTLIDGEKLQNGCKVLDDTNAIDAIIKLLCCSSISLQEKALEALERIFRIFEMKHKYESLAQMRLVDITQRGTSSMKSLAARILAHLNILHDQSSYF</sequence>
<keyword evidence="6" id="KW-0175">Coiled coil</keyword>
<evidence type="ECO:0000313" key="9">
    <source>
        <dbReference type="Proteomes" id="UP001417504"/>
    </source>
</evidence>
<dbReference type="GO" id="GO:0016567">
    <property type="term" value="P:protein ubiquitination"/>
    <property type="evidence" value="ECO:0007669"/>
    <property type="project" value="InterPro"/>
</dbReference>
<dbReference type="AlphaFoldDB" id="A0AAP0PKA6"/>
<comment type="caution">
    <text evidence="8">The sequence shown here is derived from an EMBL/GenBank/DDBJ whole genome shotgun (WGS) entry which is preliminary data.</text>
</comment>
<feature type="repeat" description="ARM" evidence="5">
    <location>
        <begin position="542"/>
        <end position="584"/>
    </location>
</feature>
<evidence type="ECO:0000259" key="7">
    <source>
        <dbReference type="PROSITE" id="PS51698"/>
    </source>
</evidence>
<dbReference type="InterPro" id="IPR016024">
    <property type="entry name" value="ARM-type_fold"/>
</dbReference>
<evidence type="ECO:0000256" key="3">
    <source>
        <dbReference type="ARBA" id="ARBA00012483"/>
    </source>
</evidence>
<protein>
    <recommendedName>
        <fullName evidence="3">RING-type E3 ubiquitin transferase</fullName>
        <ecNumber evidence="3">2.3.2.27</ecNumber>
    </recommendedName>
</protein>
<dbReference type="InterPro" id="IPR000225">
    <property type="entry name" value="Armadillo"/>
</dbReference>
<dbReference type="GO" id="GO:0007166">
    <property type="term" value="P:cell surface receptor signaling pathway"/>
    <property type="evidence" value="ECO:0007669"/>
    <property type="project" value="InterPro"/>
</dbReference>
<dbReference type="Proteomes" id="UP001417504">
    <property type="component" value="Unassembled WGS sequence"/>
</dbReference>
<dbReference type="EC" id="2.3.2.27" evidence="3"/>
<dbReference type="SUPFAM" id="SSF48371">
    <property type="entry name" value="ARM repeat"/>
    <property type="match status" value="2"/>
</dbReference>
<reference evidence="8 9" key="1">
    <citation type="submission" date="2024-01" db="EMBL/GenBank/DDBJ databases">
        <title>Genome assemblies of Stephania.</title>
        <authorList>
            <person name="Yang L."/>
        </authorList>
    </citation>
    <scope>NUCLEOTIDE SEQUENCE [LARGE SCALE GENOMIC DNA]</scope>
    <source>
        <strain evidence="8">QJT</strain>
        <tissue evidence="8">Leaf</tissue>
    </source>
</reference>
<dbReference type="PANTHER" id="PTHR45958:SF5">
    <property type="entry name" value="RING-TYPE E3 UBIQUITIN TRANSFERASE"/>
    <property type="match status" value="1"/>
</dbReference>
<dbReference type="PANTHER" id="PTHR45958">
    <property type="entry name" value="RING-TYPE E3 UBIQUITIN TRANSFERASE"/>
    <property type="match status" value="1"/>
</dbReference>
<dbReference type="CDD" id="cd16664">
    <property type="entry name" value="RING-Ubox_PUB"/>
    <property type="match status" value="1"/>
</dbReference>
<proteinExistence type="predicted"/>
<accession>A0AAP0PKA6</accession>
<feature type="domain" description="U-box" evidence="7">
    <location>
        <begin position="260"/>
        <end position="334"/>
    </location>
</feature>
<comment type="catalytic activity">
    <reaction evidence="1">
        <text>S-ubiquitinyl-[E2 ubiquitin-conjugating enzyme]-L-cysteine + [acceptor protein]-L-lysine = [E2 ubiquitin-conjugating enzyme]-L-cysteine + N(6)-ubiquitinyl-[acceptor protein]-L-lysine.</text>
        <dbReference type="EC" id="2.3.2.27"/>
    </reaction>
</comment>
<dbReference type="InterPro" id="IPR036537">
    <property type="entry name" value="Adaptor_Cbl_N_dom_sf"/>
</dbReference>